<feature type="domain" description="HTH tetR-type" evidence="5">
    <location>
        <begin position="5"/>
        <end position="65"/>
    </location>
</feature>
<dbReference type="AlphaFoldDB" id="A0A8X8GG64"/>
<accession>A0A8X8GG64</accession>
<keyword evidence="2 4" id="KW-0238">DNA-binding</keyword>
<reference evidence="6" key="1">
    <citation type="submission" date="2021-07" db="EMBL/GenBank/DDBJ databases">
        <authorList>
            <person name="Fernandez M."/>
            <person name="Pereira P."/>
            <person name="Torres Tejerizo G.A."/>
            <person name="Gonzalez P."/>
            <person name="Agostini E."/>
        </authorList>
    </citation>
    <scope>NUCLEOTIDE SEQUENCE</scope>
    <source>
        <strain evidence="6">SFC 500-1A</strain>
    </source>
</reference>
<dbReference type="GO" id="GO:0003677">
    <property type="term" value="F:DNA binding"/>
    <property type="evidence" value="ECO:0007669"/>
    <property type="project" value="UniProtKB-UniRule"/>
</dbReference>
<dbReference type="PANTHER" id="PTHR47506:SF10">
    <property type="entry name" value="TRANSCRIPTIONAL REGULATORY PROTEIN"/>
    <property type="match status" value="1"/>
</dbReference>
<dbReference type="InterPro" id="IPR001647">
    <property type="entry name" value="HTH_TetR"/>
</dbReference>
<keyword evidence="3" id="KW-0804">Transcription</keyword>
<dbReference type="SUPFAM" id="SSF46689">
    <property type="entry name" value="Homeodomain-like"/>
    <property type="match status" value="1"/>
</dbReference>
<evidence type="ECO:0000256" key="2">
    <source>
        <dbReference type="ARBA" id="ARBA00023125"/>
    </source>
</evidence>
<dbReference type="EMBL" id="JAHWXT010000002">
    <property type="protein sequence ID" value="MCF0264453.1"/>
    <property type="molecule type" value="Genomic_DNA"/>
</dbReference>
<dbReference type="InterPro" id="IPR036271">
    <property type="entry name" value="Tet_transcr_reg_TetR-rel_C_sf"/>
</dbReference>
<gene>
    <name evidence="6" type="ORF">KW868_08255</name>
</gene>
<keyword evidence="1" id="KW-0805">Transcription regulation</keyword>
<dbReference type="Pfam" id="PF16925">
    <property type="entry name" value="TetR_C_13"/>
    <property type="match status" value="1"/>
</dbReference>
<evidence type="ECO:0000259" key="5">
    <source>
        <dbReference type="PROSITE" id="PS50977"/>
    </source>
</evidence>
<dbReference type="Proteomes" id="UP000887320">
    <property type="component" value="Unassembled WGS sequence"/>
</dbReference>
<name>A0A8X8GG64_ACIGI</name>
<dbReference type="InterPro" id="IPR011075">
    <property type="entry name" value="TetR_C"/>
</dbReference>
<evidence type="ECO:0000256" key="3">
    <source>
        <dbReference type="ARBA" id="ARBA00023163"/>
    </source>
</evidence>
<evidence type="ECO:0000313" key="6">
    <source>
        <dbReference type="EMBL" id="MCF0264453.1"/>
    </source>
</evidence>
<dbReference type="SUPFAM" id="SSF48498">
    <property type="entry name" value="Tetracyclin repressor-like, C-terminal domain"/>
    <property type="match status" value="1"/>
</dbReference>
<evidence type="ECO:0000256" key="4">
    <source>
        <dbReference type="PROSITE-ProRule" id="PRU00335"/>
    </source>
</evidence>
<comment type="caution">
    <text evidence="6">The sequence shown here is derived from an EMBL/GenBank/DDBJ whole genome shotgun (WGS) entry which is preliminary data.</text>
</comment>
<dbReference type="Gene3D" id="1.10.357.10">
    <property type="entry name" value="Tetracycline Repressor, domain 2"/>
    <property type="match status" value="1"/>
</dbReference>
<dbReference type="InterPro" id="IPR009057">
    <property type="entry name" value="Homeodomain-like_sf"/>
</dbReference>
<dbReference type="RefSeq" id="WP_105713513.1">
    <property type="nucleotide sequence ID" value="NZ_CP142740.1"/>
</dbReference>
<dbReference type="PANTHER" id="PTHR47506">
    <property type="entry name" value="TRANSCRIPTIONAL REGULATORY PROTEIN"/>
    <property type="match status" value="1"/>
</dbReference>
<evidence type="ECO:0000256" key="1">
    <source>
        <dbReference type="ARBA" id="ARBA00023015"/>
    </source>
</evidence>
<feature type="DNA-binding region" description="H-T-H motif" evidence="4">
    <location>
        <begin position="28"/>
        <end position="47"/>
    </location>
</feature>
<dbReference type="PRINTS" id="PR00455">
    <property type="entry name" value="HTHTETR"/>
</dbReference>
<evidence type="ECO:0000313" key="7">
    <source>
        <dbReference type="Proteomes" id="UP000887320"/>
    </source>
</evidence>
<dbReference type="PROSITE" id="PS50977">
    <property type="entry name" value="HTH_TETR_2"/>
    <property type="match status" value="1"/>
</dbReference>
<proteinExistence type="predicted"/>
<dbReference type="Pfam" id="PF00440">
    <property type="entry name" value="TetR_N"/>
    <property type="match status" value="1"/>
</dbReference>
<sequence>MRTKEFDPEEVENAVMQVFWRKGFAATSIQDLVEETGLSRSSLYSSFKNKEQLYQQALSRYQRLISKSNIDLLSSDGSVKSIMQQLLSRIIEDELNDPQHRGCLMANACLELAGHDQKTAESVTYNFERLQHALEQLMIRGKQSGEITLHSSPQALALFFVNTIQGIRVLSKGCSAENRQQYLENVAEVALNTLY</sequence>
<organism evidence="6 7">
    <name type="scientific">Acinetobacter guillouiae</name>
    <name type="common">Acinetobacter genomosp. 11</name>
    <dbReference type="NCBI Taxonomy" id="106649"/>
    <lineage>
        <taxon>Bacteria</taxon>
        <taxon>Pseudomonadati</taxon>
        <taxon>Pseudomonadota</taxon>
        <taxon>Gammaproteobacteria</taxon>
        <taxon>Moraxellales</taxon>
        <taxon>Moraxellaceae</taxon>
        <taxon>Acinetobacter</taxon>
    </lineage>
</organism>
<protein>
    <submittedName>
        <fullName evidence="6">TetR/AcrR family transcriptional regulator</fullName>
    </submittedName>
</protein>
<dbReference type="Gene3D" id="1.10.10.60">
    <property type="entry name" value="Homeodomain-like"/>
    <property type="match status" value="1"/>
</dbReference>